<feature type="region of interest" description="Disordered" evidence="1">
    <location>
        <begin position="38"/>
        <end position="113"/>
    </location>
</feature>
<feature type="compositionally biased region" description="Low complexity" evidence="1">
    <location>
        <begin position="52"/>
        <end position="69"/>
    </location>
</feature>
<reference evidence="3" key="1">
    <citation type="submission" date="2021-09" db="EMBL/GenBank/DDBJ databases">
        <title>Network and meta-omics reveal the key degrader and cooperation patterns in an efficient 1,4-dioxane-degrading microbial community.</title>
        <authorList>
            <person name="Dai C."/>
        </authorList>
    </citation>
    <scope>NUCLEOTIDE SEQUENCE</scope>
    <source>
        <strain evidence="3">ZM13</strain>
    </source>
</reference>
<evidence type="ECO:0000313" key="4">
    <source>
        <dbReference type="Proteomes" id="UP000831684"/>
    </source>
</evidence>
<feature type="chain" id="PRO_5039162357" evidence="2">
    <location>
        <begin position="26"/>
        <end position="145"/>
    </location>
</feature>
<dbReference type="RefSeq" id="WP_244376492.1">
    <property type="nucleotide sequence ID" value="NZ_CP083239.1"/>
</dbReference>
<dbReference type="KEGG" id="apol:K9D25_15415"/>
<accession>A0A9E7A0E4</accession>
<organism evidence="3 4">
    <name type="scientific">Ancylobacter polymorphus</name>
    <dbReference type="NCBI Taxonomy" id="223390"/>
    <lineage>
        <taxon>Bacteria</taxon>
        <taxon>Pseudomonadati</taxon>
        <taxon>Pseudomonadota</taxon>
        <taxon>Alphaproteobacteria</taxon>
        <taxon>Hyphomicrobiales</taxon>
        <taxon>Xanthobacteraceae</taxon>
        <taxon>Ancylobacter</taxon>
    </lineage>
</organism>
<dbReference type="AlphaFoldDB" id="A0A9E7A0E4"/>
<dbReference type="Proteomes" id="UP000831684">
    <property type="component" value="Chromosome"/>
</dbReference>
<protein>
    <submittedName>
        <fullName evidence="3">Uncharacterized protein</fullName>
    </submittedName>
</protein>
<evidence type="ECO:0000256" key="2">
    <source>
        <dbReference type="SAM" id="SignalP"/>
    </source>
</evidence>
<name>A0A9E7A0E4_9HYPH</name>
<gene>
    <name evidence="3" type="ORF">K9D25_15415</name>
</gene>
<evidence type="ECO:0000256" key="1">
    <source>
        <dbReference type="SAM" id="MobiDB-lite"/>
    </source>
</evidence>
<feature type="signal peptide" evidence="2">
    <location>
        <begin position="1"/>
        <end position="25"/>
    </location>
</feature>
<proteinExistence type="predicted"/>
<dbReference type="EMBL" id="CP083239">
    <property type="protein sequence ID" value="UOK70108.1"/>
    <property type="molecule type" value="Genomic_DNA"/>
</dbReference>
<evidence type="ECO:0000313" key="3">
    <source>
        <dbReference type="EMBL" id="UOK70108.1"/>
    </source>
</evidence>
<sequence length="145" mass="13895">MKLFANTAILSLAGVLTLGAGAAVAGPCTDRLTQLEKKVSASDAGSGPTNLPAAGTTAPDAATPRAGEAPGTGGTTGMNETLAGKAASPADVRAQTSGQKTAAEGGATTADQLDGAMKRARMADAAGDAAACGKALDEAEKLIPG</sequence>
<keyword evidence="2" id="KW-0732">Signal</keyword>